<dbReference type="InterPro" id="IPR001412">
    <property type="entry name" value="aa-tRNA-synth_I_CS"/>
</dbReference>
<dbReference type="PROSITE" id="PS00178">
    <property type="entry name" value="AA_TRNA_LIGASE_I"/>
    <property type="match status" value="1"/>
</dbReference>
<dbReference type="EMBL" id="KL197727">
    <property type="protein sequence ID" value="KDQ54800.1"/>
    <property type="molecule type" value="Genomic_DNA"/>
</dbReference>
<sequence>MNACPTLHWVTCPNTSRLRHWKCSEGLNEGDSIGWRVSSLLRVSLPFLSLHSYVRLQRASHLTMFIQSLFKPGGDGGQTSDRVILDHIDARESQADELATNNPTAREVATITSSWKFLSHYLRLCSPSRALFRIMRSSKVLEAFASRPSRAAAVQYEIAHHDGVVHDPLGGGSYAFETSPAFLDTVLRDVPIRTPKELIINIGAQPNNSPHVGTLVTFALAFGLARAIIKSRPELDIRVLLDIVDTAPSVQEVHNGITYQRSQRSTNEMAAYMDDYMFVLDQFKRWSGIPYTIRRQDSFNTRPQMPIIIDDIVRQHEVLAPMLVPRTRVLALRRACPVEGCGLADKHGKRNSYEGNVITFQCPHHGPHTVTIDVNDPRSCVTLEYNTPLRNLIRARACLADPDAHYIRVTGSDYAGLYQEQLLHRHLDEPYVVVYSPLITDWSGAKLSKSLYVKDGAYGYLEELGMDYLLSFAKMKEQGKELRVIYDEVQRWVDEPFRLFRPYSIYYMHTLFQTSDCRAGL</sequence>
<dbReference type="OrthoDB" id="2149705at2759"/>
<evidence type="ECO:0000313" key="1">
    <source>
        <dbReference type="EMBL" id="KDQ54800.1"/>
    </source>
</evidence>
<dbReference type="InParanoid" id="A0A067PLU3"/>
<organism evidence="1 2">
    <name type="scientific">Jaapia argillacea MUCL 33604</name>
    <dbReference type="NCBI Taxonomy" id="933084"/>
    <lineage>
        <taxon>Eukaryota</taxon>
        <taxon>Fungi</taxon>
        <taxon>Dikarya</taxon>
        <taxon>Basidiomycota</taxon>
        <taxon>Agaricomycotina</taxon>
        <taxon>Agaricomycetes</taxon>
        <taxon>Agaricomycetidae</taxon>
        <taxon>Jaapiales</taxon>
        <taxon>Jaapiaceae</taxon>
        <taxon>Jaapia</taxon>
    </lineage>
</organism>
<dbReference type="GO" id="GO:0005524">
    <property type="term" value="F:ATP binding"/>
    <property type="evidence" value="ECO:0007669"/>
    <property type="project" value="InterPro"/>
</dbReference>
<dbReference type="GO" id="GO:0004812">
    <property type="term" value="F:aminoacyl-tRNA ligase activity"/>
    <property type="evidence" value="ECO:0007669"/>
    <property type="project" value="InterPro"/>
</dbReference>
<evidence type="ECO:0000313" key="2">
    <source>
        <dbReference type="Proteomes" id="UP000027265"/>
    </source>
</evidence>
<dbReference type="AlphaFoldDB" id="A0A067PLU3"/>
<keyword evidence="2" id="KW-1185">Reference proteome</keyword>
<name>A0A067PLU3_9AGAM</name>
<dbReference type="SUPFAM" id="SSF52374">
    <property type="entry name" value="Nucleotidylyl transferase"/>
    <property type="match status" value="1"/>
</dbReference>
<dbReference type="Proteomes" id="UP000027265">
    <property type="component" value="Unassembled WGS sequence"/>
</dbReference>
<dbReference type="GO" id="GO:0006418">
    <property type="term" value="P:tRNA aminoacylation for protein translation"/>
    <property type="evidence" value="ECO:0007669"/>
    <property type="project" value="InterPro"/>
</dbReference>
<gene>
    <name evidence="1" type="ORF">JAAARDRAFT_159996</name>
</gene>
<dbReference type="HOGENOM" id="CLU_039214_1_0_1"/>
<reference evidence="2" key="1">
    <citation type="journal article" date="2014" name="Proc. Natl. Acad. Sci. U.S.A.">
        <title>Extensive sampling of basidiomycete genomes demonstrates inadequacy of the white-rot/brown-rot paradigm for wood decay fungi.</title>
        <authorList>
            <person name="Riley R."/>
            <person name="Salamov A.A."/>
            <person name="Brown D.W."/>
            <person name="Nagy L.G."/>
            <person name="Floudas D."/>
            <person name="Held B.W."/>
            <person name="Levasseur A."/>
            <person name="Lombard V."/>
            <person name="Morin E."/>
            <person name="Otillar R."/>
            <person name="Lindquist E.A."/>
            <person name="Sun H."/>
            <person name="LaButti K.M."/>
            <person name="Schmutz J."/>
            <person name="Jabbour D."/>
            <person name="Luo H."/>
            <person name="Baker S.E."/>
            <person name="Pisabarro A.G."/>
            <person name="Walton J.D."/>
            <person name="Blanchette R.A."/>
            <person name="Henrissat B."/>
            <person name="Martin F."/>
            <person name="Cullen D."/>
            <person name="Hibbett D.S."/>
            <person name="Grigoriev I.V."/>
        </authorList>
    </citation>
    <scope>NUCLEOTIDE SEQUENCE [LARGE SCALE GENOMIC DNA]</scope>
    <source>
        <strain evidence="2">MUCL 33604</strain>
    </source>
</reference>
<proteinExistence type="predicted"/>
<protein>
    <submittedName>
        <fullName evidence="1">Uncharacterized protein</fullName>
    </submittedName>
</protein>
<accession>A0A067PLU3</accession>